<dbReference type="EMBL" id="JBIAPI010000001">
    <property type="protein sequence ID" value="MFF3221914.1"/>
    <property type="molecule type" value="Genomic_DNA"/>
</dbReference>
<evidence type="ECO:0000313" key="2">
    <source>
        <dbReference type="EMBL" id="MFF3221914.1"/>
    </source>
</evidence>
<evidence type="ECO:0000313" key="3">
    <source>
        <dbReference type="Proteomes" id="UP001601948"/>
    </source>
</evidence>
<organism evidence="2 3">
    <name type="scientific">Nocardia suismassiliense</name>
    <dbReference type="NCBI Taxonomy" id="2077092"/>
    <lineage>
        <taxon>Bacteria</taxon>
        <taxon>Bacillati</taxon>
        <taxon>Actinomycetota</taxon>
        <taxon>Actinomycetes</taxon>
        <taxon>Mycobacteriales</taxon>
        <taxon>Nocardiaceae</taxon>
        <taxon>Nocardia</taxon>
    </lineage>
</organism>
<proteinExistence type="predicted"/>
<protein>
    <submittedName>
        <fullName evidence="2">Uncharacterized protein</fullName>
    </submittedName>
</protein>
<accession>A0ABW6QLR2</accession>
<sequence>MKRSLAGAVLVGALLIPGQFVGVASASAAPTAAVVADSGSGAGSSQLGCTSNTNPTCPGWVKALTELLTAISTGSAKGGK</sequence>
<evidence type="ECO:0000256" key="1">
    <source>
        <dbReference type="SAM" id="SignalP"/>
    </source>
</evidence>
<dbReference type="RefSeq" id="WP_194832124.1">
    <property type="nucleotide sequence ID" value="NZ_JBIAPI010000001.1"/>
</dbReference>
<keyword evidence="1" id="KW-0732">Signal</keyword>
<comment type="caution">
    <text evidence="2">The sequence shown here is derived from an EMBL/GenBank/DDBJ whole genome shotgun (WGS) entry which is preliminary data.</text>
</comment>
<gene>
    <name evidence="2" type="ORF">ACFYV7_03885</name>
</gene>
<feature type="chain" id="PRO_5046991967" evidence="1">
    <location>
        <begin position="29"/>
        <end position="80"/>
    </location>
</feature>
<name>A0ABW6QLR2_9NOCA</name>
<dbReference type="Proteomes" id="UP001601948">
    <property type="component" value="Unassembled WGS sequence"/>
</dbReference>
<feature type="signal peptide" evidence="1">
    <location>
        <begin position="1"/>
        <end position="28"/>
    </location>
</feature>
<reference evidence="2 3" key="1">
    <citation type="submission" date="2024-10" db="EMBL/GenBank/DDBJ databases">
        <title>The Natural Products Discovery Center: Release of the First 8490 Sequenced Strains for Exploring Actinobacteria Biosynthetic Diversity.</title>
        <authorList>
            <person name="Kalkreuter E."/>
            <person name="Kautsar S.A."/>
            <person name="Yang D."/>
            <person name="Bader C.D."/>
            <person name="Teijaro C.N."/>
            <person name="Fluegel L."/>
            <person name="Davis C.M."/>
            <person name="Simpson J.R."/>
            <person name="Lauterbach L."/>
            <person name="Steele A.D."/>
            <person name="Gui C."/>
            <person name="Meng S."/>
            <person name="Li G."/>
            <person name="Viehrig K."/>
            <person name="Ye F."/>
            <person name="Su P."/>
            <person name="Kiefer A.F."/>
            <person name="Nichols A."/>
            <person name="Cepeda A.J."/>
            <person name="Yan W."/>
            <person name="Fan B."/>
            <person name="Jiang Y."/>
            <person name="Adhikari A."/>
            <person name="Zheng C.-J."/>
            <person name="Schuster L."/>
            <person name="Cowan T.M."/>
            <person name="Smanski M.J."/>
            <person name="Chevrette M.G."/>
            <person name="De Carvalho L.P.S."/>
            <person name="Shen B."/>
        </authorList>
    </citation>
    <scope>NUCLEOTIDE SEQUENCE [LARGE SCALE GENOMIC DNA]</scope>
    <source>
        <strain evidence="2 3">NPDC003040</strain>
    </source>
</reference>
<keyword evidence="3" id="KW-1185">Reference proteome</keyword>